<name>A0A6L5Z5L5_9RHOB</name>
<evidence type="ECO:0000313" key="9">
    <source>
        <dbReference type="Proteomes" id="UP000474957"/>
    </source>
</evidence>
<evidence type="ECO:0000259" key="7">
    <source>
        <dbReference type="Pfam" id="PF09335"/>
    </source>
</evidence>
<dbReference type="AlphaFoldDB" id="A0A6L5Z5L5"/>
<gene>
    <name evidence="8" type="ORF">GE300_18635</name>
</gene>
<reference evidence="8 9" key="1">
    <citation type="submission" date="2019-10" db="EMBL/GenBank/DDBJ databases">
        <title>Cognatihalovulum marinum gen. nov. sp. nov., a new member of the family Rhodobacteraceae isolated from deep seawater of the Northwest Indian Ocean.</title>
        <authorList>
            <person name="Ruan C."/>
            <person name="Wang J."/>
            <person name="Zheng X."/>
            <person name="Song L."/>
            <person name="Zhu Y."/>
            <person name="Huang Y."/>
            <person name="Lu Z."/>
            <person name="Du W."/>
            <person name="Huang L."/>
            <person name="Dai X."/>
        </authorList>
    </citation>
    <scope>NUCLEOTIDE SEQUENCE [LARGE SCALE GENOMIC DNA]</scope>
    <source>
        <strain evidence="8 9">2CG4</strain>
    </source>
</reference>
<keyword evidence="5 6" id="KW-0472">Membrane</keyword>
<evidence type="ECO:0000256" key="2">
    <source>
        <dbReference type="ARBA" id="ARBA00022475"/>
    </source>
</evidence>
<evidence type="ECO:0000256" key="6">
    <source>
        <dbReference type="RuleBase" id="RU366058"/>
    </source>
</evidence>
<sequence>MTQSDSGRPARARFSPGRMIPLAVILLAAAIGVANRDAFSFQTLAENRERLLAWRDSSYLLAAGGYVLAYVLVVALSLPGALMMTLTGGFLFGLVAGSVLTVSAATLGAVAIFLAARAGLGEALQARMDASHGMMTRICEGLRENEISYLFLMRLVPAIPFFVANLAPALLGARLRNYVLTTFFGIIPGTVVYTWVGAGLGEVFARGETPDLGILFEFQILGPILALCVLSALPIARKWFRKTGEE</sequence>
<dbReference type="Proteomes" id="UP000474957">
    <property type="component" value="Unassembled WGS sequence"/>
</dbReference>
<evidence type="ECO:0000256" key="5">
    <source>
        <dbReference type="ARBA" id="ARBA00023136"/>
    </source>
</evidence>
<dbReference type="Pfam" id="PF09335">
    <property type="entry name" value="VTT_dom"/>
    <property type="match status" value="1"/>
</dbReference>
<dbReference type="InterPro" id="IPR032816">
    <property type="entry name" value="VTT_dom"/>
</dbReference>
<keyword evidence="2 6" id="KW-1003">Cell membrane</keyword>
<feature type="transmembrane region" description="Helical" evidence="6">
    <location>
        <begin position="60"/>
        <end position="78"/>
    </location>
</feature>
<keyword evidence="3 6" id="KW-0812">Transmembrane</keyword>
<proteinExistence type="inferred from homology"/>
<protein>
    <recommendedName>
        <fullName evidence="6">TVP38/TMEM64 family membrane protein</fullName>
    </recommendedName>
</protein>
<dbReference type="EMBL" id="WIND01000022">
    <property type="protein sequence ID" value="MSU91599.1"/>
    <property type="molecule type" value="Genomic_DNA"/>
</dbReference>
<organism evidence="8 9">
    <name type="scientific">Halovulum marinum</name>
    <dbReference type="NCBI Taxonomy" id="2662447"/>
    <lineage>
        <taxon>Bacteria</taxon>
        <taxon>Pseudomonadati</taxon>
        <taxon>Pseudomonadota</taxon>
        <taxon>Alphaproteobacteria</taxon>
        <taxon>Rhodobacterales</taxon>
        <taxon>Paracoccaceae</taxon>
        <taxon>Halovulum</taxon>
    </lineage>
</organism>
<keyword evidence="9" id="KW-1185">Reference proteome</keyword>
<comment type="similarity">
    <text evidence="6">Belongs to the TVP38/TMEM64 family.</text>
</comment>
<feature type="transmembrane region" description="Helical" evidence="6">
    <location>
        <begin position="151"/>
        <end position="171"/>
    </location>
</feature>
<dbReference type="RefSeq" id="WP_154448922.1">
    <property type="nucleotide sequence ID" value="NZ_WIND01000022.1"/>
</dbReference>
<keyword evidence="4 6" id="KW-1133">Transmembrane helix</keyword>
<evidence type="ECO:0000313" key="8">
    <source>
        <dbReference type="EMBL" id="MSU91599.1"/>
    </source>
</evidence>
<dbReference type="PANTHER" id="PTHR12677:SF59">
    <property type="entry name" value="GOLGI APPARATUS MEMBRANE PROTEIN TVP38-RELATED"/>
    <property type="match status" value="1"/>
</dbReference>
<feature type="transmembrane region" description="Helical" evidence="6">
    <location>
        <begin position="178"/>
        <end position="198"/>
    </location>
</feature>
<comment type="subcellular location">
    <subcellularLocation>
        <location evidence="1 6">Cell membrane</location>
        <topology evidence="1 6">Multi-pass membrane protein</topology>
    </subcellularLocation>
</comment>
<feature type="transmembrane region" description="Helical" evidence="6">
    <location>
        <begin position="90"/>
        <end position="116"/>
    </location>
</feature>
<dbReference type="GO" id="GO:0005886">
    <property type="term" value="C:plasma membrane"/>
    <property type="evidence" value="ECO:0007669"/>
    <property type="project" value="UniProtKB-SubCell"/>
</dbReference>
<evidence type="ECO:0000256" key="1">
    <source>
        <dbReference type="ARBA" id="ARBA00004651"/>
    </source>
</evidence>
<evidence type="ECO:0000256" key="4">
    <source>
        <dbReference type="ARBA" id="ARBA00022989"/>
    </source>
</evidence>
<comment type="caution">
    <text evidence="8">The sequence shown here is derived from an EMBL/GenBank/DDBJ whole genome shotgun (WGS) entry which is preliminary data.</text>
</comment>
<evidence type="ECO:0000256" key="3">
    <source>
        <dbReference type="ARBA" id="ARBA00022692"/>
    </source>
</evidence>
<feature type="domain" description="VTT" evidence="7">
    <location>
        <begin position="82"/>
        <end position="198"/>
    </location>
</feature>
<accession>A0A6L5Z5L5</accession>
<dbReference type="InterPro" id="IPR015414">
    <property type="entry name" value="TMEM64"/>
</dbReference>
<dbReference type="PANTHER" id="PTHR12677">
    <property type="entry name" value="GOLGI APPARATUS MEMBRANE PROTEIN TVP38-RELATED"/>
    <property type="match status" value="1"/>
</dbReference>
<feature type="transmembrane region" description="Helical" evidence="6">
    <location>
        <begin position="218"/>
        <end position="236"/>
    </location>
</feature>